<comment type="caution">
    <text evidence="1">The sequence shown here is derived from an EMBL/GenBank/DDBJ whole genome shotgun (WGS) entry which is preliminary data.</text>
</comment>
<organism evidence="1 2">
    <name type="scientific">Blastopirellula retiformator</name>
    <dbReference type="NCBI Taxonomy" id="2527970"/>
    <lineage>
        <taxon>Bacteria</taxon>
        <taxon>Pseudomonadati</taxon>
        <taxon>Planctomycetota</taxon>
        <taxon>Planctomycetia</taxon>
        <taxon>Pirellulales</taxon>
        <taxon>Pirellulaceae</taxon>
        <taxon>Blastopirellula</taxon>
    </lineage>
</organism>
<evidence type="ECO:0000313" key="2">
    <source>
        <dbReference type="Proteomes" id="UP000318878"/>
    </source>
</evidence>
<accession>A0A5C5V586</accession>
<proteinExistence type="predicted"/>
<keyword evidence="2" id="KW-1185">Reference proteome</keyword>
<dbReference type="EMBL" id="SJPF01000003">
    <property type="protein sequence ID" value="TWT32902.1"/>
    <property type="molecule type" value="Genomic_DNA"/>
</dbReference>
<name>A0A5C5V586_9BACT</name>
<protein>
    <submittedName>
        <fullName evidence="1">Uncharacterized protein</fullName>
    </submittedName>
</protein>
<dbReference type="Proteomes" id="UP000318878">
    <property type="component" value="Unassembled WGS sequence"/>
</dbReference>
<evidence type="ECO:0000313" key="1">
    <source>
        <dbReference type="EMBL" id="TWT32902.1"/>
    </source>
</evidence>
<dbReference type="AlphaFoldDB" id="A0A5C5V586"/>
<reference evidence="1 2" key="1">
    <citation type="submission" date="2019-02" db="EMBL/GenBank/DDBJ databases">
        <title>Deep-cultivation of Planctomycetes and their phenomic and genomic characterization uncovers novel biology.</title>
        <authorList>
            <person name="Wiegand S."/>
            <person name="Jogler M."/>
            <person name="Boedeker C."/>
            <person name="Pinto D."/>
            <person name="Vollmers J."/>
            <person name="Rivas-Marin E."/>
            <person name="Kohn T."/>
            <person name="Peeters S.H."/>
            <person name="Heuer A."/>
            <person name="Rast P."/>
            <person name="Oberbeckmann S."/>
            <person name="Bunk B."/>
            <person name="Jeske O."/>
            <person name="Meyerdierks A."/>
            <person name="Storesund J.E."/>
            <person name="Kallscheuer N."/>
            <person name="Luecker S."/>
            <person name="Lage O.M."/>
            <person name="Pohl T."/>
            <person name="Merkel B.J."/>
            <person name="Hornburger P."/>
            <person name="Mueller R.-W."/>
            <person name="Bruemmer F."/>
            <person name="Labrenz M."/>
            <person name="Spormann A.M."/>
            <person name="Op Den Camp H."/>
            <person name="Overmann J."/>
            <person name="Amann R."/>
            <person name="Jetten M.S.M."/>
            <person name="Mascher T."/>
            <person name="Medema M.H."/>
            <person name="Devos D.P."/>
            <person name="Kaster A.-K."/>
            <person name="Ovreas L."/>
            <person name="Rohde M."/>
            <person name="Galperin M.Y."/>
            <person name="Jogler C."/>
        </authorList>
    </citation>
    <scope>NUCLEOTIDE SEQUENCE [LARGE SCALE GENOMIC DNA]</scope>
    <source>
        <strain evidence="1 2">Enr8</strain>
    </source>
</reference>
<sequence length="57" mass="6512" precursor="true">MLAIEGDKKTAIFLKRIFLGQAKRYLLELRSIANTVMPTFTTRLSPESDHQGRNYAV</sequence>
<gene>
    <name evidence="1" type="ORF">Enr8_27090</name>
</gene>